<proteinExistence type="predicted"/>
<evidence type="ECO:0000313" key="2">
    <source>
        <dbReference type="EMBL" id="CAG8425813.1"/>
    </source>
</evidence>
<evidence type="ECO:0000313" key="3">
    <source>
        <dbReference type="Proteomes" id="UP001152649"/>
    </source>
</evidence>
<dbReference type="EMBL" id="CAJVPG010000449">
    <property type="protein sequence ID" value="CAG8425813.1"/>
    <property type="molecule type" value="Genomic_DNA"/>
</dbReference>
<dbReference type="Proteomes" id="UP001152649">
    <property type="component" value="Unassembled WGS sequence"/>
</dbReference>
<sequence length="358" mass="41268">MTRPQRTHWLQDFAKPSQWLHLYRATLRECTYLPDPIAREYMQKHVVSRYRAVSSRRTKPGAQTAHAAKHAFSVLRRANEGYQRPLEKVLLLSYGRTGKRRHELLTDMLGNHLPQNTASLTEFLAQPLQYSDGWEPPVIVKSLAIAHMQNPVVTTNRIRPLIKNISPPVPKVNSWGKEVSESRKKNIRQRWYNTTLSSLMPPIPQKELQLLDGLILGTVKWSPPKRRVLAEKKPQSENQLFTMLAKSPEKEDKPQSEKQLFKLLAKGPEKGDTFAAYANGRPHEITARFMRRQWRRLSSLIPRQYWSPYSEKWRFVWDSPKDVPALAFDLSSSVDPAVLALLPKQTDAAVEQPHTPPQ</sequence>
<dbReference type="OrthoDB" id="5521299at2759"/>
<accession>A0A9W4JXK4</accession>
<reference evidence="2" key="1">
    <citation type="submission" date="2021-07" db="EMBL/GenBank/DDBJ databases">
        <authorList>
            <person name="Branca A.L. A."/>
        </authorList>
    </citation>
    <scope>NUCLEOTIDE SEQUENCE</scope>
</reference>
<name>A0A9W4JXK4_9EURO</name>
<gene>
    <name evidence="2" type="ORF">PSALAMII_LOCUS10394</name>
</gene>
<keyword evidence="3" id="KW-1185">Reference proteome</keyword>
<dbReference type="CDD" id="cd20273">
    <property type="entry name" value="Complex1_LYR_unchar"/>
    <property type="match status" value="1"/>
</dbReference>
<dbReference type="AlphaFoldDB" id="A0A9W4JXK4"/>
<comment type="caution">
    <text evidence="2">The sequence shown here is derived from an EMBL/GenBank/DDBJ whole genome shotgun (WGS) entry which is preliminary data.</text>
</comment>
<feature type="domain" description="LYR motif-containing protein Cup1-like N-terminal" evidence="1">
    <location>
        <begin position="22"/>
        <end position="105"/>
    </location>
</feature>
<dbReference type="InterPro" id="IPR046896">
    <property type="entry name" value="Cup1-like_N"/>
</dbReference>
<dbReference type="Pfam" id="PF20263">
    <property type="entry name" value="LYRM2-like"/>
    <property type="match status" value="1"/>
</dbReference>
<organism evidence="2 3">
    <name type="scientific">Penicillium salamii</name>
    <dbReference type="NCBI Taxonomy" id="1612424"/>
    <lineage>
        <taxon>Eukaryota</taxon>
        <taxon>Fungi</taxon>
        <taxon>Dikarya</taxon>
        <taxon>Ascomycota</taxon>
        <taxon>Pezizomycotina</taxon>
        <taxon>Eurotiomycetes</taxon>
        <taxon>Eurotiomycetidae</taxon>
        <taxon>Eurotiales</taxon>
        <taxon>Aspergillaceae</taxon>
        <taxon>Penicillium</taxon>
    </lineage>
</organism>
<evidence type="ECO:0000259" key="1">
    <source>
        <dbReference type="Pfam" id="PF20263"/>
    </source>
</evidence>
<protein>
    <recommendedName>
        <fullName evidence="1">LYR motif-containing protein Cup1-like N-terminal domain-containing protein</fullName>
    </recommendedName>
</protein>